<dbReference type="CDD" id="cd00082">
    <property type="entry name" value="HisKA"/>
    <property type="match status" value="1"/>
</dbReference>
<proteinExistence type="predicted"/>
<keyword evidence="5" id="KW-0547">Nucleotide-binding</keyword>
<dbReference type="InterPro" id="IPR011006">
    <property type="entry name" value="CheY-like_superfamily"/>
</dbReference>
<keyword evidence="4" id="KW-0808">Transferase</keyword>
<keyword evidence="7" id="KW-0067">ATP-binding</keyword>
<protein>
    <recommendedName>
        <fullName evidence="2">histidine kinase</fullName>
        <ecNumber evidence="2">2.7.13.3</ecNumber>
    </recommendedName>
</protein>
<dbReference type="PROSITE" id="PS50110">
    <property type="entry name" value="RESPONSE_REGULATORY"/>
    <property type="match status" value="1"/>
</dbReference>
<dbReference type="SUPFAM" id="SSF47384">
    <property type="entry name" value="Homodimeric domain of signal transducing histidine kinase"/>
    <property type="match status" value="1"/>
</dbReference>
<feature type="domain" description="Response regulatory" evidence="12">
    <location>
        <begin position="653"/>
        <end position="769"/>
    </location>
</feature>
<keyword evidence="10" id="KW-0175">Coiled coil</keyword>
<evidence type="ECO:0000256" key="4">
    <source>
        <dbReference type="ARBA" id="ARBA00022679"/>
    </source>
</evidence>
<dbReference type="Gene3D" id="3.30.565.10">
    <property type="entry name" value="Histidine kinase-like ATPase, C-terminal domain"/>
    <property type="match status" value="1"/>
</dbReference>
<evidence type="ECO:0000313" key="13">
    <source>
        <dbReference type="EMBL" id="BBO69486.1"/>
    </source>
</evidence>
<name>A0A5K7YJV7_9BACT</name>
<dbReference type="EMBL" id="AP021874">
    <property type="protein sequence ID" value="BBO69486.1"/>
    <property type="molecule type" value="Genomic_DNA"/>
</dbReference>
<evidence type="ECO:0000256" key="10">
    <source>
        <dbReference type="SAM" id="Coils"/>
    </source>
</evidence>
<evidence type="ECO:0000256" key="8">
    <source>
        <dbReference type="ARBA" id="ARBA00023012"/>
    </source>
</evidence>
<dbReference type="SMART" id="SM00387">
    <property type="entry name" value="HATPase_c"/>
    <property type="match status" value="1"/>
</dbReference>
<dbReference type="GO" id="GO:0000155">
    <property type="term" value="F:phosphorelay sensor kinase activity"/>
    <property type="evidence" value="ECO:0007669"/>
    <property type="project" value="InterPro"/>
</dbReference>
<dbReference type="SUPFAM" id="SSF52172">
    <property type="entry name" value="CheY-like"/>
    <property type="match status" value="1"/>
</dbReference>
<dbReference type="Pfam" id="PF02518">
    <property type="entry name" value="HATPase_c"/>
    <property type="match status" value="1"/>
</dbReference>
<feature type="domain" description="Histidine kinase" evidence="11">
    <location>
        <begin position="413"/>
        <end position="634"/>
    </location>
</feature>
<comment type="catalytic activity">
    <reaction evidence="1">
        <text>ATP + protein L-histidine = ADP + protein N-phospho-L-histidine.</text>
        <dbReference type="EC" id="2.7.13.3"/>
    </reaction>
</comment>
<dbReference type="InterPro" id="IPR003661">
    <property type="entry name" value="HisK_dim/P_dom"/>
</dbReference>
<dbReference type="PROSITE" id="PS50109">
    <property type="entry name" value="HIS_KIN"/>
    <property type="match status" value="1"/>
</dbReference>
<dbReference type="InterPro" id="IPR005467">
    <property type="entry name" value="His_kinase_dom"/>
</dbReference>
<dbReference type="PANTHER" id="PTHR43065">
    <property type="entry name" value="SENSOR HISTIDINE KINASE"/>
    <property type="match status" value="1"/>
</dbReference>
<dbReference type="CDD" id="cd00156">
    <property type="entry name" value="REC"/>
    <property type="match status" value="1"/>
</dbReference>
<dbReference type="AlphaFoldDB" id="A0A5K7YJV7"/>
<dbReference type="InterPro" id="IPR001789">
    <property type="entry name" value="Sig_transdc_resp-reg_receiver"/>
</dbReference>
<evidence type="ECO:0000313" key="14">
    <source>
        <dbReference type="Proteomes" id="UP000427906"/>
    </source>
</evidence>
<dbReference type="PRINTS" id="PR00344">
    <property type="entry name" value="BCTRLSENSOR"/>
</dbReference>
<dbReference type="KEGG" id="dalk:DSCA_34160"/>
<evidence type="ECO:0000256" key="9">
    <source>
        <dbReference type="PROSITE-ProRule" id="PRU00169"/>
    </source>
</evidence>
<dbReference type="SMART" id="SM00388">
    <property type="entry name" value="HisKA"/>
    <property type="match status" value="1"/>
</dbReference>
<organism evidence="13 14">
    <name type="scientific">Desulfosarcina alkanivorans</name>
    <dbReference type="NCBI Taxonomy" id="571177"/>
    <lineage>
        <taxon>Bacteria</taxon>
        <taxon>Pseudomonadati</taxon>
        <taxon>Thermodesulfobacteriota</taxon>
        <taxon>Desulfobacteria</taxon>
        <taxon>Desulfobacterales</taxon>
        <taxon>Desulfosarcinaceae</taxon>
        <taxon>Desulfosarcina</taxon>
    </lineage>
</organism>
<dbReference type="Gene3D" id="3.40.50.2300">
    <property type="match status" value="1"/>
</dbReference>
<evidence type="ECO:0000256" key="3">
    <source>
        <dbReference type="ARBA" id="ARBA00022553"/>
    </source>
</evidence>
<keyword evidence="14" id="KW-1185">Reference proteome</keyword>
<accession>A0A5K7YJV7</accession>
<dbReference type="Gene3D" id="1.10.287.130">
    <property type="match status" value="1"/>
</dbReference>
<evidence type="ECO:0000256" key="2">
    <source>
        <dbReference type="ARBA" id="ARBA00012438"/>
    </source>
</evidence>
<dbReference type="InterPro" id="IPR003594">
    <property type="entry name" value="HATPase_dom"/>
</dbReference>
<keyword evidence="3 9" id="KW-0597">Phosphoprotein</keyword>
<gene>
    <name evidence="13" type="ORF">DSCA_34160</name>
</gene>
<dbReference type="EC" id="2.7.13.3" evidence="2"/>
<evidence type="ECO:0000256" key="1">
    <source>
        <dbReference type="ARBA" id="ARBA00000085"/>
    </source>
</evidence>
<keyword evidence="8" id="KW-0902">Two-component regulatory system</keyword>
<dbReference type="InterPro" id="IPR004358">
    <property type="entry name" value="Sig_transdc_His_kin-like_C"/>
</dbReference>
<dbReference type="Pfam" id="PF00072">
    <property type="entry name" value="Response_reg"/>
    <property type="match status" value="1"/>
</dbReference>
<keyword evidence="6" id="KW-0418">Kinase</keyword>
<sequence>MQPDWVCPVTGFRVAFRPEWIRQQVGETLVANFYVIGGAIIYSCPEGFADITGVRQSLALNEAVAESVSGVNGQYLQIEDYAALEGVSQSARQYATNRLTANQRILALIFCNLSPLLSIAVKIGRRFNLSDKPIYVEGQYGDAAVRALKLCDPSLSGSDAFLFGQQTCIDRSNRSFSPVEVLSNESWNIQTPKFANRSVIVDRRILHSIAEGGIEREHIPMLEKMRPLFQAQLPHGSAIEYVIIDASRLGRGNRQGRIAFLESLKKWNRRFPLRAYILYHANASMHTAALLARPFLPFSVEIVRDLDHAFLMVSQDRQRPPSGQPRFSADVTAEDPNRRKIEQLLTYIGGIKWDREGGEPPMEITEDDPFYVLFQSIKLIKDEIDDLFAERKRLENKLLESQKMEAVGTLAGGIAHDFNNLLMGIQGRTSLLSLRMAPSHPHMEHIVAIEACIQSATHLTRQLLGFARGGKYEVRPVDINELLVASATMFGRTRKEIRIHTNLKRPSPVVAADRSQLEQVFLNLYINAWQAMPGGGDLYLDTGLVALDDAYCNPCQVKPGHYTKISVTDTGVGMDASIRQRIFDPFFTTKKMGRGTGLGLASAYGIIKNHEGIITVYSEVGHGTTFTIYLPLIDGAVWQPAPLARQLVEGAETILLVDDEELILGVGKALLEELGYDVMVARNGERAVEAVRRNGGDVQLVILDLIMPGMDGGRTFDCIRELQPAMPVILSSGYSPGGQTKAIMERGCNGFIQKPFNIYELSEQLRRVLDNRKATR</sequence>
<evidence type="ECO:0000256" key="7">
    <source>
        <dbReference type="ARBA" id="ARBA00022840"/>
    </source>
</evidence>
<dbReference type="InterPro" id="IPR036097">
    <property type="entry name" value="HisK_dim/P_sf"/>
</dbReference>
<evidence type="ECO:0000256" key="5">
    <source>
        <dbReference type="ARBA" id="ARBA00022741"/>
    </source>
</evidence>
<feature type="coiled-coil region" evidence="10">
    <location>
        <begin position="377"/>
        <end position="404"/>
    </location>
</feature>
<dbReference type="SUPFAM" id="SSF55874">
    <property type="entry name" value="ATPase domain of HSP90 chaperone/DNA topoisomerase II/histidine kinase"/>
    <property type="match status" value="1"/>
</dbReference>
<feature type="modified residue" description="4-aspartylphosphate" evidence="9">
    <location>
        <position position="704"/>
    </location>
</feature>
<reference evidence="13 14" key="1">
    <citation type="submission" date="2019-11" db="EMBL/GenBank/DDBJ databases">
        <title>Comparative genomics of hydrocarbon-degrading Desulfosarcina strains.</title>
        <authorList>
            <person name="Watanabe M."/>
            <person name="Kojima H."/>
            <person name="Fukui M."/>
        </authorList>
    </citation>
    <scope>NUCLEOTIDE SEQUENCE [LARGE SCALE GENOMIC DNA]</scope>
    <source>
        <strain evidence="13 14">PL12</strain>
    </source>
</reference>
<evidence type="ECO:0000259" key="12">
    <source>
        <dbReference type="PROSITE" id="PS50110"/>
    </source>
</evidence>
<dbReference type="SMART" id="SM00448">
    <property type="entry name" value="REC"/>
    <property type="match status" value="1"/>
</dbReference>
<evidence type="ECO:0000256" key="6">
    <source>
        <dbReference type="ARBA" id="ARBA00022777"/>
    </source>
</evidence>
<dbReference type="InterPro" id="IPR036890">
    <property type="entry name" value="HATPase_C_sf"/>
</dbReference>
<dbReference type="GO" id="GO:0005524">
    <property type="term" value="F:ATP binding"/>
    <property type="evidence" value="ECO:0007669"/>
    <property type="project" value="UniProtKB-KW"/>
</dbReference>
<dbReference type="PANTHER" id="PTHR43065:SF46">
    <property type="entry name" value="C4-DICARBOXYLATE TRANSPORT SENSOR PROTEIN DCTB"/>
    <property type="match status" value="1"/>
</dbReference>
<evidence type="ECO:0000259" key="11">
    <source>
        <dbReference type="PROSITE" id="PS50109"/>
    </source>
</evidence>
<dbReference type="Proteomes" id="UP000427906">
    <property type="component" value="Chromosome"/>
</dbReference>